<dbReference type="AlphaFoldDB" id="A0A3S5ACR9"/>
<dbReference type="PANTHER" id="PTHR43173:SF28">
    <property type="entry name" value="AARF DOMAIN CONTAINING KINASE 5"/>
    <property type="match status" value="1"/>
</dbReference>
<dbReference type="Proteomes" id="UP000784294">
    <property type="component" value="Unassembled WGS sequence"/>
</dbReference>
<keyword evidence="1" id="KW-0812">Transmembrane</keyword>
<protein>
    <recommendedName>
        <fullName evidence="2">ABC1 atypical kinase-like domain-containing protein</fullName>
    </recommendedName>
</protein>
<feature type="transmembrane region" description="Helical" evidence="1">
    <location>
        <begin position="39"/>
        <end position="59"/>
    </location>
</feature>
<evidence type="ECO:0000313" key="4">
    <source>
        <dbReference type="Proteomes" id="UP000784294"/>
    </source>
</evidence>
<dbReference type="OrthoDB" id="427480at2759"/>
<dbReference type="EMBL" id="CAAALY010016611">
    <property type="protein sequence ID" value="VEL13042.1"/>
    <property type="molecule type" value="Genomic_DNA"/>
</dbReference>
<keyword evidence="1" id="KW-0472">Membrane</keyword>
<dbReference type="Pfam" id="PF03109">
    <property type="entry name" value="ABC1"/>
    <property type="match status" value="1"/>
</dbReference>
<reference evidence="3" key="1">
    <citation type="submission" date="2018-11" db="EMBL/GenBank/DDBJ databases">
        <authorList>
            <consortium name="Pathogen Informatics"/>
        </authorList>
    </citation>
    <scope>NUCLEOTIDE SEQUENCE</scope>
</reference>
<evidence type="ECO:0000256" key="1">
    <source>
        <dbReference type="SAM" id="Phobius"/>
    </source>
</evidence>
<evidence type="ECO:0000259" key="2">
    <source>
        <dbReference type="Pfam" id="PF03109"/>
    </source>
</evidence>
<proteinExistence type="predicted"/>
<dbReference type="InterPro" id="IPR004147">
    <property type="entry name" value="ABC1_dom"/>
</dbReference>
<organism evidence="3 4">
    <name type="scientific">Protopolystoma xenopodis</name>
    <dbReference type="NCBI Taxonomy" id="117903"/>
    <lineage>
        <taxon>Eukaryota</taxon>
        <taxon>Metazoa</taxon>
        <taxon>Spiralia</taxon>
        <taxon>Lophotrochozoa</taxon>
        <taxon>Platyhelminthes</taxon>
        <taxon>Monogenea</taxon>
        <taxon>Polyopisthocotylea</taxon>
        <taxon>Polystomatidea</taxon>
        <taxon>Polystomatidae</taxon>
        <taxon>Protopolystoma</taxon>
    </lineage>
</organism>
<name>A0A3S5ACR9_9PLAT</name>
<gene>
    <name evidence="3" type="ORF">PXEA_LOCUS6482</name>
</gene>
<comment type="caution">
    <text evidence="3">The sequence shown here is derived from an EMBL/GenBank/DDBJ whole genome shotgun (WGS) entry which is preliminary data.</text>
</comment>
<dbReference type="InterPro" id="IPR051130">
    <property type="entry name" value="Mito_struct-func_regulator"/>
</dbReference>
<keyword evidence="4" id="KW-1185">Reference proteome</keyword>
<feature type="transmembrane region" description="Helical" evidence="1">
    <location>
        <begin position="126"/>
        <end position="144"/>
    </location>
</feature>
<accession>A0A3S5ACR9</accession>
<keyword evidence="1" id="KW-1133">Transmembrane helix</keyword>
<sequence length="147" mass="17091">MRNNVSKVHRAVTKDHREVAVKVQYIDLRRRFHSDMRTLRFLLSLVPLIHPNFGFAWVLDDMYTTLAQELDFEHEAANAARCSRDLSELGTGQSDGPVHVPWVDLQLTSKRVLTAEYIDGIKINQVRNLFILKCFTVFIFLTLLRSY</sequence>
<feature type="domain" description="ABC1 atypical kinase-like" evidence="2">
    <location>
        <begin position="6"/>
        <end position="128"/>
    </location>
</feature>
<evidence type="ECO:0000313" key="3">
    <source>
        <dbReference type="EMBL" id="VEL13042.1"/>
    </source>
</evidence>
<dbReference type="PANTHER" id="PTHR43173">
    <property type="entry name" value="ABC1 FAMILY PROTEIN"/>
    <property type="match status" value="1"/>
</dbReference>